<dbReference type="KEGG" id="htq:FRZ44_08210"/>
<feature type="binding site" evidence="14 15">
    <location>
        <position position="20"/>
    </location>
    <ligand>
        <name>a divalent metal cation</name>
        <dbReference type="ChEBI" id="CHEBI:60240"/>
    </ligand>
</feature>
<feature type="binding site" evidence="14 15">
    <location>
        <position position="115"/>
    </location>
    <ligand>
        <name>a divalent metal cation</name>
        <dbReference type="ChEBI" id="CHEBI:60240"/>
    </ligand>
</feature>
<keyword evidence="11 14" id="KW-0255">Endonuclease</keyword>
<dbReference type="GO" id="GO:0005737">
    <property type="term" value="C:cytoplasm"/>
    <property type="evidence" value="ECO:0007669"/>
    <property type="project" value="UniProtKB-SubCell"/>
</dbReference>
<keyword evidence="19" id="KW-1185">Reference proteome</keyword>
<dbReference type="RefSeq" id="WP_151175978.1">
    <property type="nucleotide sequence ID" value="NZ_CP042906.1"/>
</dbReference>
<organism evidence="18 19">
    <name type="scientific">Hypericibacter terrae</name>
    <dbReference type="NCBI Taxonomy" id="2602015"/>
    <lineage>
        <taxon>Bacteria</taxon>
        <taxon>Pseudomonadati</taxon>
        <taxon>Pseudomonadota</taxon>
        <taxon>Alphaproteobacteria</taxon>
        <taxon>Rhodospirillales</taxon>
        <taxon>Dongiaceae</taxon>
        <taxon>Hypericibacter</taxon>
    </lineage>
</organism>
<feature type="binding site" evidence="14 15">
    <location>
        <position position="19"/>
    </location>
    <ligand>
        <name>a divalent metal cation</name>
        <dbReference type="ChEBI" id="CHEBI:60240"/>
    </ligand>
</feature>
<comment type="subcellular location">
    <subcellularLocation>
        <location evidence="4 14">Cytoplasm</location>
    </subcellularLocation>
</comment>
<comment type="catalytic activity">
    <reaction evidence="1 14 15 16">
        <text>Endonucleolytic cleavage to 5'-phosphomonoester.</text>
        <dbReference type="EC" id="3.1.26.4"/>
    </reaction>
</comment>
<dbReference type="PANTHER" id="PTHR10954:SF18">
    <property type="entry name" value="RIBONUCLEASE HII"/>
    <property type="match status" value="1"/>
</dbReference>
<comment type="cofactor">
    <cofactor evidence="14 15">
        <name>Mn(2+)</name>
        <dbReference type="ChEBI" id="CHEBI:29035"/>
    </cofactor>
    <cofactor evidence="14 15">
        <name>Mg(2+)</name>
        <dbReference type="ChEBI" id="CHEBI:18420"/>
    </cofactor>
    <text evidence="14 15">Manganese or magnesium. Binds 1 divalent metal ion per monomer in the absence of substrate. May bind a second metal ion after substrate binding.</text>
</comment>
<comment type="function">
    <text evidence="3 14 16">Endonuclease that specifically degrades the RNA of RNA-DNA hybrids.</text>
</comment>
<evidence type="ECO:0000256" key="10">
    <source>
        <dbReference type="ARBA" id="ARBA00022723"/>
    </source>
</evidence>
<evidence type="ECO:0000256" key="14">
    <source>
        <dbReference type="HAMAP-Rule" id="MF_00052"/>
    </source>
</evidence>
<dbReference type="PROSITE" id="PS51975">
    <property type="entry name" value="RNASE_H_2"/>
    <property type="match status" value="1"/>
</dbReference>
<evidence type="ECO:0000256" key="13">
    <source>
        <dbReference type="ARBA" id="ARBA00023211"/>
    </source>
</evidence>
<dbReference type="SUPFAM" id="SSF53098">
    <property type="entry name" value="Ribonuclease H-like"/>
    <property type="match status" value="1"/>
</dbReference>
<dbReference type="InterPro" id="IPR036397">
    <property type="entry name" value="RNaseH_sf"/>
</dbReference>
<gene>
    <name evidence="14 18" type="primary">rnhB</name>
    <name evidence="18" type="ORF">FRZ44_08210</name>
</gene>
<sequence length="206" mass="21897">MPHFKLEIEAALSPVAGIDEAGRGPLAGPVFAAAVILDRERTPRKIARAIDDSKKLNAETREELSGWILANAVTSAVAQASVEEIDRINILQASLLAMTRAVMGLAVAPAYALIDGDKLPPQLACPARAVIGGDGLSLSIAAASILAKVARDRHMAELDRRYPGYGWAHNAGYATPEHRTALLHLGATPEHRRSFSPISQLSLLSD</sequence>
<proteinExistence type="inferred from homology"/>
<dbReference type="NCBIfam" id="NF000595">
    <property type="entry name" value="PRK00015.1-3"/>
    <property type="match status" value="1"/>
</dbReference>
<dbReference type="GO" id="GO:0003723">
    <property type="term" value="F:RNA binding"/>
    <property type="evidence" value="ECO:0007669"/>
    <property type="project" value="UniProtKB-UniRule"/>
</dbReference>
<evidence type="ECO:0000256" key="8">
    <source>
        <dbReference type="ARBA" id="ARBA00022490"/>
    </source>
</evidence>
<keyword evidence="13 14" id="KW-0464">Manganese</keyword>
<dbReference type="InterPro" id="IPR012337">
    <property type="entry name" value="RNaseH-like_sf"/>
</dbReference>
<evidence type="ECO:0000256" key="16">
    <source>
        <dbReference type="RuleBase" id="RU003515"/>
    </source>
</evidence>
<evidence type="ECO:0000256" key="4">
    <source>
        <dbReference type="ARBA" id="ARBA00004496"/>
    </source>
</evidence>
<comment type="similarity">
    <text evidence="5 14 16">Belongs to the RNase HII family.</text>
</comment>
<dbReference type="OrthoDB" id="9803420at2"/>
<dbReference type="CDD" id="cd07182">
    <property type="entry name" value="RNase_HII_bacteria_HII_like"/>
    <property type="match status" value="1"/>
</dbReference>
<dbReference type="GO" id="GO:0043137">
    <property type="term" value="P:DNA replication, removal of RNA primer"/>
    <property type="evidence" value="ECO:0007669"/>
    <property type="project" value="TreeGrafter"/>
</dbReference>
<evidence type="ECO:0000256" key="6">
    <source>
        <dbReference type="ARBA" id="ARBA00012180"/>
    </source>
</evidence>
<dbReference type="GO" id="GO:0030145">
    <property type="term" value="F:manganese ion binding"/>
    <property type="evidence" value="ECO:0007669"/>
    <property type="project" value="UniProtKB-UniRule"/>
</dbReference>
<keyword evidence="12 14" id="KW-0378">Hydrolase</keyword>
<dbReference type="Gene3D" id="3.30.420.10">
    <property type="entry name" value="Ribonuclease H-like superfamily/Ribonuclease H"/>
    <property type="match status" value="1"/>
</dbReference>
<protein>
    <recommendedName>
        <fullName evidence="7 14">Ribonuclease HII</fullName>
        <shortName evidence="14">RNase HII</shortName>
        <ecNumber evidence="6 14">3.1.26.4</ecNumber>
    </recommendedName>
</protein>
<dbReference type="GO" id="GO:0004523">
    <property type="term" value="F:RNA-DNA hybrid ribonuclease activity"/>
    <property type="evidence" value="ECO:0007669"/>
    <property type="project" value="UniProtKB-UniRule"/>
</dbReference>
<dbReference type="Proteomes" id="UP000326202">
    <property type="component" value="Chromosome"/>
</dbReference>
<dbReference type="InterPro" id="IPR024567">
    <property type="entry name" value="RNase_HII/HIII_dom"/>
</dbReference>
<dbReference type="Pfam" id="PF01351">
    <property type="entry name" value="RNase_HII"/>
    <property type="match status" value="1"/>
</dbReference>
<dbReference type="GO" id="GO:0006298">
    <property type="term" value="P:mismatch repair"/>
    <property type="evidence" value="ECO:0007669"/>
    <property type="project" value="TreeGrafter"/>
</dbReference>
<dbReference type="InterPro" id="IPR001352">
    <property type="entry name" value="RNase_HII/HIII"/>
</dbReference>
<dbReference type="EMBL" id="CP042906">
    <property type="protein sequence ID" value="QEX15537.1"/>
    <property type="molecule type" value="Genomic_DNA"/>
</dbReference>
<evidence type="ECO:0000256" key="11">
    <source>
        <dbReference type="ARBA" id="ARBA00022759"/>
    </source>
</evidence>
<evidence type="ECO:0000256" key="12">
    <source>
        <dbReference type="ARBA" id="ARBA00022801"/>
    </source>
</evidence>
<dbReference type="PANTHER" id="PTHR10954">
    <property type="entry name" value="RIBONUCLEASE H2 SUBUNIT A"/>
    <property type="match status" value="1"/>
</dbReference>
<reference evidence="18 19" key="1">
    <citation type="submission" date="2019-08" db="EMBL/GenBank/DDBJ databases">
        <title>Hyperibacter terrae gen. nov., sp. nov. and Hyperibacter viscosus sp. nov., two new members in the family Rhodospirillaceae isolated from the rhizosphere of Hypericum perforatum.</title>
        <authorList>
            <person name="Noviana Z."/>
        </authorList>
    </citation>
    <scope>NUCLEOTIDE SEQUENCE [LARGE SCALE GENOMIC DNA]</scope>
    <source>
        <strain evidence="18 19">R5913</strain>
    </source>
</reference>
<keyword evidence="8 14" id="KW-0963">Cytoplasm</keyword>
<evidence type="ECO:0000256" key="1">
    <source>
        <dbReference type="ARBA" id="ARBA00000077"/>
    </source>
</evidence>
<evidence type="ECO:0000313" key="18">
    <source>
        <dbReference type="EMBL" id="QEX15537.1"/>
    </source>
</evidence>
<feature type="domain" description="RNase H type-2" evidence="17">
    <location>
        <begin position="13"/>
        <end position="206"/>
    </location>
</feature>
<dbReference type="EC" id="3.1.26.4" evidence="6 14"/>
<name>A0A5J6MEU4_9PROT</name>
<dbReference type="GO" id="GO:0032299">
    <property type="term" value="C:ribonuclease H2 complex"/>
    <property type="evidence" value="ECO:0007669"/>
    <property type="project" value="TreeGrafter"/>
</dbReference>
<evidence type="ECO:0000256" key="15">
    <source>
        <dbReference type="PROSITE-ProRule" id="PRU01319"/>
    </source>
</evidence>
<comment type="cofactor">
    <cofactor evidence="2">
        <name>Mg(2+)</name>
        <dbReference type="ChEBI" id="CHEBI:18420"/>
    </cofactor>
</comment>
<keyword evidence="9 14" id="KW-0540">Nuclease</keyword>
<evidence type="ECO:0000256" key="5">
    <source>
        <dbReference type="ARBA" id="ARBA00007383"/>
    </source>
</evidence>
<dbReference type="HAMAP" id="MF_00052_B">
    <property type="entry name" value="RNase_HII_B"/>
    <property type="match status" value="1"/>
</dbReference>
<keyword evidence="10 14" id="KW-0479">Metal-binding</keyword>
<evidence type="ECO:0000256" key="7">
    <source>
        <dbReference type="ARBA" id="ARBA00019179"/>
    </source>
</evidence>
<evidence type="ECO:0000259" key="17">
    <source>
        <dbReference type="PROSITE" id="PS51975"/>
    </source>
</evidence>
<evidence type="ECO:0000313" key="19">
    <source>
        <dbReference type="Proteomes" id="UP000326202"/>
    </source>
</evidence>
<evidence type="ECO:0000256" key="3">
    <source>
        <dbReference type="ARBA" id="ARBA00004065"/>
    </source>
</evidence>
<evidence type="ECO:0000256" key="2">
    <source>
        <dbReference type="ARBA" id="ARBA00001946"/>
    </source>
</evidence>
<accession>A0A5J6MEU4</accession>
<dbReference type="InterPro" id="IPR022898">
    <property type="entry name" value="RNase_HII"/>
</dbReference>
<dbReference type="AlphaFoldDB" id="A0A5J6MEU4"/>
<evidence type="ECO:0000256" key="9">
    <source>
        <dbReference type="ARBA" id="ARBA00022722"/>
    </source>
</evidence>